<reference evidence="1 2" key="1">
    <citation type="submission" date="2023-08" db="EMBL/GenBank/DDBJ databases">
        <title>Black Yeasts Isolated from many extreme environments.</title>
        <authorList>
            <person name="Coleine C."/>
            <person name="Stajich J.E."/>
            <person name="Selbmann L."/>
        </authorList>
    </citation>
    <scope>NUCLEOTIDE SEQUENCE [LARGE SCALE GENOMIC DNA]</scope>
    <source>
        <strain evidence="1 2">CCFEE 536</strain>
    </source>
</reference>
<dbReference type="EMBL" id="JAVRRA010027134">
    <property type="protein sequence ID" value="KAK5069103.1"/>
    <property type="molecule type" value="Genomic_DNA"/>
</dbReference>
<keyword evidence="1" id="KW-0645">Protease</keyword>
<accession>A0ABR0JT92</accession>
<keyword evidence="2" id="KW-1185">Reference proteome</keyword>
<protein>
    <submittedName>
        <fullName evidence="1">Cysteine protease atg4</fullName>
    </submittedName>
</protein>
<keyword evidence="1" id="KW-0378">Hydrolase</keyword>
<dbReference type="GO" id="GO:0008233">
    <property type="term" value="F:peptidase activity"/>
    <property type="evidence" value="ECO:0007669"/>
    <property type="project" value="UniProtKB-KW"/>
</dbReference>
<proteinExistence type="predicted"/>
<dbReference type="GO" id="GO:0006508">
    <property type="term" value="P:proteolysis"/>
    <property type="evidence" value="ECO:0007669"/>
    <property type="project" value="UniProtKB-KW"/>
</dbReference>
<organism evidence="1 2">
    <name type="scientific">Cryomyces antarcticus</name>
    <dbReference type="NCBI Taxonomy" id="329879"/>
    <lineage>
        <taxon>Eukaryota</taxon>
        <taxon>Fungi</taxon>
        <taxon>Dikarya</taxon>
        <taxon>Ascomycota</taxon>
        <taxon>Pezizomycotina</taxon>
        <taxon>Dothideomycetes</taxon>
        <taxon>Dothideomycetes incertae sedis</taxon>
        <taxon>Cryomyces</taxon>
    </lineage>
</organism>
<feature type="non-terminal residue" evidence="1">
    <location>
        <position position="75"/>
    </location>
</feature>
<comment type="caution">
    <text evidence="1">The sequence shown here is derived from an EMBL/GenBank/DDBJ whole genome shotgun (WGS) entry which is preliminary data.</text>
</comment>
<name>A0ABR0JT92_9PEZI</name>
<dbReference type="Proteomes" id="UP001357485">
    <property type="component" value="Unassembled WGS sequence"/>
</dbReference>
<sequence length="75" mass="8202">MDPSMLIAFLIRDEADWLAWRKTVTAVQGKAIIHVHDKEPTYQGVGGGVERQSAIDEVEVFGDTDEEDGENGDAA</sequence>
<evidence type="ECO:0000313" key="2">
    <source>
        <dbReference type="Proteomes" id="UP001357485"/>
    </source>
</evidence>
<gene>
    <name evidence="1" type="primary">ATG4_1</name>
    <name evidence="1" type="ORF">LTR16_009551</name>
</gene>
<evidence type="ECO:0000313" key="1">
    <source>
        <dbReference type="EMBL" id="KAK5069103.1"/>
    </source>
</evidence>